<protein>
    <recommendedName>
        <fullName evidence="7">Guanylate cyclase domain-containing protein</fullName>
    </recommendedName>
</protein>
<dbReference type="GO" id="GO:0030313">
    <property type="term" value="C:cell envelope"/>
    <property type="evidence" value="ECO:0007669"/>
    <property type="project" value="UniProtKB-SubCell"/>
</dbReference>
<evidence type="ECO:0000256" key="1">
    <source>
        <dbReference type="ARBA" id="ARBA00004196"/>
    </source>
</evidence>
<keyword evidence="3" id="KW-1003">Cell membrane</keyword>
<comment type="caution">
    <text evidence="8">The sequence shown here is derived from an EMBL/GenBank/DDBJ whole genome shotgun (WGS) entry which is preliminary data.</text>
</comment>
<dbReference type="STRING" id="1817813.A2008_09835"/>
<evidence type="ECO:0000259" key="7">
    <source>
        <dbReference type="PROSITE" id="PS50125"/>
    </source>
</evidence>
<evidence type="ECO:0000256" key="4">
    <source>
        <dbReference type="ARBA" id="ARBA00022692"/>
    </source>
</evidence>
<name>A0A1F7WDP7_9BACT</name>
<organism evidence="8 9">
    <name type="scientific">Candidatus Wallbacteria bacterium GWC2_49_35</name>
    <dbReference type="NCBI Taxonomy" id="1817813"/>
    <lineage>
        <taxon>Bacteria</taxon>
        <taxon>Candidatus Walliibacteriota</taxon>
    </lineage>
</organism>
<dbReference type="EMBL" id="MGFH01000246">
    <property type="protein sequence ID" value="OGM00944.1"/>
    <property type="molecule type" value="Genomic_DNA"/>
</dbReference>
<dbReference type="GO" id="GO:0004016">
    <property type="term" value="F:adenylate cyclase activity"/>
    <property type="evidence" value="ECO:0007669"/>
    <property type="project" value="UniProtKB-ARBA"/>
</dbReference>
<accession>A0A1F7WDP7</accession>
<dbReference type="PANTHER" id="PTHR43081:SF1">
    <property type="entry name" value="ADENYLATE CYCLASE, TERMINAL-DIFFERENTIATION SPECIFIC"/>
    <property type="match status" value="1"/>
</dbReference>
<dbReference type="Gene3D" id="3.30.450.40">
    <property type="match status" value="1"/>
</dbReference>
<dbReference type="InterPro" id="IPR050697">
    <property type="entry name" value="Adenylyl/Guanylyl_Cyclase_3/4"/>
</dbReference>
<dbReference type="SUPFAM" id="SSF55781">
    <property type="entry name" value="GAF domain-like"/>
    <property type="match status" value="1"/>
</dbReference>
<evidence type="ECO:0000256" key="2">
    <source>
        <dbReference type="ARBA" id="ARBA00005381"/>
    </source>
</evidence>
<evidence type="ECO:0000256" key="6">
    <source>
        <dbReference type="ARBA" id="ARBA00023136"/>
    </source>
</evidence>
<feature type="domain" description="Guanylate cyclase" evidence="7">
    <location>
        <begin position="267"/>
        <end position="401"/>
    </location>
</feature>
<dbReference type="SMART" id="SM00065">
    <property type="entry name" value="GAF"/>
    <property type="match status" value="1"/>
</dbReference>
<dbReference type="InterPro" id="IPR001054">
    <property type="entry name" value="A/G_cyclase"/>
</dbReference>
<evidence type="ECO:0000256" key="5">
    <source>
        <dbReference type="ARBA" id="ARBA00022989"/>
    </source>
</evidence>
<dbReference type="Proteomes" id="UP000178735">
    <property type="component" value="Unassembled WGS sequence"/>
</dbReference>
<evidence type="ECO:0000313" key="8">
    <source>
        <dbReference type="EMBL" id="OGM00944.1"/>
    </source>
</evidence>
<dbReference type="SMART" id="SM00044">
    <property type="entry name" value="CYCc"/>
    <property type="match status" value="1"/>
</dbReference>
<dbReference type="InterPro" id="IPR029787">
    <property type="entry name" value="Nucleotide_cyclase"/>
</dbReference>
<dbReference type="PROSITE" id="PS50125">
    <property type="entry name" value="GUANYLATE_CYCLASE_2"/>
    <property type="match status" value="1"/>
</dbReference>
<dbReference type="AlphaFoldDB" id="A0A1F7WDP7"/>
<keyword evidence="5" id="KW-1133">Transmembrane helix</keyword>
<dbReference type="InterPro" id="IPR029016">
    <property type="entry name" value="GAF-like_dom_sf"/>
</dbReference>
<dbReference type="CDD" id="cd07302">
    <property type="entry name" value="CHD"/>
    <property type="match status" value="1"/>
</dbReference>
<dbReference type="GO" id="GO:0035556">
    <property type="term" value="P:intracellular signal transduction"/>
    <property type="evidence" value="ECO:0007669"/>
    <property type="project" value="InterPro"/>
</dbReference>
<dbReference type="GO" id="GO:0006171">
    <property type="term" value="P:cAMP biosynthetic process"/>
    <property type="evidence" value="ECO:0007669"/>
    <property type="project" value="TreeGrafter"/>
</dbReference>
<sequence length="450" mass="50560">MIGFILFLVKKIFELSKKHDELFLQNQKFASEVYKIKNEVREKTTEMTAKTTQKTVKQSTLFLKIKKIVSSLDPQDICSTLFELLEKELGATKSCILLAETKTKIFRVLASKGMNGEEERKIAITSHEQSLIGLAIRSNMLIDINSIEKEQTFSALIGRGQLKTFMAAPVHYSKTGEIMGILNICEMESINYTSDEKNLFNMVASILEVALNNSLLYENQLEESEKRALETEKIKEIFGKYVSSQIMDEILNSPESLELGGSNRRITILASDIRGFTKLSEMLNPQEMVAMLNDYFSVMTEIVNMNHGTVDKFIGDAMMVLFGAPVATENDVFNSVRTALEMQDAIKVFEDKWRDIRGENWSFNIGIGISNGEVVVGNIGSNTRMEYTAIGDNVNVAFRLESIAPGGSVLITESVFCEIKDKITVEKMQPVTVKGREQPVQVYKLLGLRT</sequence>
<evidence type="ECO:0000256" key="3">
    <source>
        <dbReference type="ARBA" id="ARBA00022475"/>
    </source>
</evidence>
<dbReference type="Pfam" id="PF13185">
    <property type="entry name" value="GAF_2"/>
    <property type="match status" value="1"/>
</dbReference>
<comment type="subcellular location">
    <subcellularLocation>
        <location evidence="1">Cell envelope</location>
    </subcellularLocation>
</comment>
<dbReference type="Pfam" id="PF00211">
    <property type="entry name" value="Guanylate_cyc"/>
    <property type="match status" value="1"/>
</dbReference>
<keyword evidence="4" id="KW-0812">Transmembrane</keyword>
<proteinExistence type="inferred from homology"/>
<dbReference type="SUPFAM" id="SSF55073">
    <property type="entry name" value="Nucleotide cyclase"/>
    <property type="match status" value="1"/>
</dbReference>
<gene>
    <name evidence="8" type="ORF">A2008_09835</name>
</gene>
<dbReference type="FunFam" id="3.30.70.1230:FF:000016">
    <property type="entry name" value="Adenylate/guanylate cyclase domain-containing protein"/>
    <property type="match status" value="1"/>
</dbReference>
<reference evidence="8 9" key="1">
    <citation type="journal article" date="2016" name="Nat. Commun.">
        <title>Thousands of microbial genomes shed light on interconnected biogeochemical processes in an aquifer system.</title>
        <authorList>
            <person name="Anantharaman K."/>
            <person name="Brown C.T."/>
            <person name="Hug L.A."/>
            <person name="Sharon I."/>
            <person name="Castelle C.J."/>
            <person name="Probst A.J."/>
            <person name="Thomas B.C."/>
            <person name="Singh A."/>
            <person name="Wilkins M.J."/>
            <person name="Karaoz U."/>
            <person name="Brodie E.L."/>
            <person name="Williams K.H."/>
            <person name="Hubbard S.S."/>
            <person name="Banfield J.F."/>
        </authorList>
    </citation>
    <scope>NUCLEOTIDE SEQUENCE [LARGE SCALE GENOMIC DNA]</scope>
</reference>
<dbReference type="PANTHER" id="PTHR43081">
    <property type="entry name" value="ADENYLATE CYCLASE, TERMINAL-DIFFERENTIATION SPECIFIC-RELATED"/>
    <property type="match status" value="1"/>
</dbReference>
<evidence type="ECO:0000313" key="9">
    <source>
        <dbReference type="Proteomes" id="UP000178735"/>
    </source>
</evidence>
<keyword evidence="6" id="KW-0472">Membrane</keyword>
<comment type="similarity">
    <text evidence="2">Belongs to the adenylyl cyclase class-3 family.</text>
</comment>
<dbReference type="InterPro" id="IPR003018">
    <property type="entry name" value="GAF"/>
</dbReference>
<dbReference type="Gene3D" id="3.30.70.1230">
    <property type="entry name" value="Nucleotide cyclase"/>
    <property type="match status" value="1"/>
</dbReference>